<dbReference type="EMBL" id="JAVREY010000023">
    <property type="protein sequence ID" value="MDT0465342.1"/>
    <property type="molecule type" value="Genomic_DNA"/>
</dbReference>
<accession>A0ABU2TX00</accession>
<dbReference type="RefSeq" id="WP_311696813.1">
    <property type="nucleotide sequence ID" value="NZ_JAVREY010000023.1"/>
</dbReference>
<dbReference type="Proteomes" id="UP001183809">
    <property type="component" value="Unassembled WGS sequence"/>
</dbReference>
<keyword evidence="2" id="KW-1185">Reference proteome</keyword>
<reference evidence="2" key="1">
    <citation type="submission" date="2023-07" db="EMBL/GenBank/DDBJ databases">
        <title>30 novel species of actinomycetes from the DSMZ collection.</title>
        <authorList>
            <person name="Nouioui I."/>
        </authorList>
    </citation>
    <scope>NUCLEOTIDE SEQUENCE [LARGE SCALE GENOMIC DNA]</scope>
    <source>
        <strain evidence="2">DSM 41699</strain>
    </source>
</reference>
<evidence type="ECO:0000313" key="1">
    <source>
        <dbReference type="EMBL" id="MDT0465342.1"/>
    </source>
</evidence>
<organism evidence="1 2">
    <name type="scientific">Streptomyces gibsoniae</name>
    <dbReference type="NCBI Taxonomy" id="3075529"/>
    <lineage>
        <taxon>Bacteria</taxon>
        <taxon>Bacillati</taxon>
        <taxon>Actinomycetota</taxon>
        <taxon>Actinomycetes</taxon>
        <taxon>Kitasatosporales</taxon>
        <taxon>Streptomycetaceae</taxon>
        <taxon>Streptomyces</taxon>
    </lineage>
</organism>
<gene>
    <name evidence="1" type="ORF">RM764_20420</name>
</gene>
<comment type="caution">
    <text evidence="1">The sequence shown here is derived from an EMBL/GenBank/DDBJ whole genome shotgun (WGS) entry which is preliminary data.</text>
</comment>
<sequence length="141" mass="16128">MDRHEKKRLRDYIGEHLDVSSTRLTDDEATFLGNFLDEYDETYRGRTETRTSSGVGWSSDGKYTYRETFTDTFTDDVGIRQDYEYQDDDGQRRTSTNVITDARGILNSFRDRTLSGGGADVGLVPPREGRAQLKLVASRRL</sequence>
<proteinExistence type="predicted"/>
<name>A0ABU2TX00_9ACTN</name>
<evidence type="ECO:0000313" key="2">
    <source>
        <dbReference type="Proteomes" id="UP001183809"/>
    </source>
</evidence>
<protein>
    <submittedName>
        <fullName evidence="1">Uncharacterized protein</fullName>
    </submittedName>
</protein>